<keyword evidence="1 4" id="KW-0378">Hydrolase</keyword>
<dbReference type="AlphaFoldDB" id="A0A6P2DKL9"/>
<evidence type="ECO:0000256" key="2">
    <source>
        <dbReference type="SAM" id="MobiDB-lite"/>
    </source>
</evidence>
<gene>
    <name evidence="4" type="ORF">SOIL9_72590</name>
</gene>
<evidence type="ECO:0000256" key="1">
    <source>
        <dbReference type="PROSITE-ProRule" id="PRU01106"/>
    </source>
</evidence>
<dbReference type="KEGG" id="gms:SOIL9_72590"/>
<dbReference type="PROSITE" id="PS51770">
    <property type="entry name" value="HOTDOG_ACOT"/>
    <property type="match status" value="1"/>
</dbReference>
<proteinExistence type="predicted"/>
<protein>
    <recommendedName>
        <fullName evidence="3">HotDog ACOT-type domain-containing protein</fullName>
    </recommendedName>
</protein>
<name>A0A6P2DKL9_9BACT</name>
<feature type="region of interest" description="Disordered" evidence="2">
    <location>
        <begin position="29"/>
        <end position="51"/>
    </location>
</feature>
<feature type="domain" description="HotDog ACOT-type" evidence="3">
    <location>
        <begin position="58"/>
        <end position="168"/>
    </location>
</feature>
<evidence type="ECO:0000259" key="3">
    <source>
        <dbReference type="PROSITE" id="PS51770"/>
    </source>
</evidence>
<dbReference type="InterPro" id="IPR006683">
    <property type="entry name" value="Thioestr_dom"/>
</dbReference>
<keyword evidence="5" id="KW-1185">Reference proteome</keyword>
<accession>A0A6P2DKL9</accession>
<sequence length="203" mass="22038">METEPVVHDGVPIRPETVRLANGSVLTAGAPRDPRRFGEAGSRASDSSGAEPVNRLPVMAITHSHKLVLPADANHHGTLYAGAMLRLVLEAGYATAWKHIGPEANLVLRRVLNMECLRPVPVGIVVEIQGAVLHRTAAYLVCGLVGAPWDDNGPWAEALFGFAQVNPDGKLTHFPERLPAVSTPSGAVWDRLERRMNKFLRLR</sequence>
<dbReference type="EMBL" id="LR593886">
    <property type="protein sequence ID" value="VTS03210.1"/>
    <property type="molecule type" value="Genomic_DNA"/>
</dbReference>
<dbReference type="SUPFAM" id="SSF54637">
    <property type="entry name" value="Thioesterase/thiol ester dehydrase-isomerase"/>
    <property type="match status" value="1"/>
</dbReference>
<dbReference type="Gene3D" id="3.10.129.10">
    <property type="entry name" value="Hotdog Thioesterase"/>
    <property type="match status" value="1"/>
</dbReference>
<reference evidence="4 5" key="1">
    <citation type="submission" date="2019-05" db="EMBL/GenBank/DDBJ databases">
        <authorList>
            <consortium name="Science for Life Laboratories"/>
        </authorList>
    </citation>
    <scope>NUCLEOTIDE SEQUENCE [LARGE SCALE GENOMIC DNA]</scope>
    <source>
        <strain evidence="4">Soil9</strain>
    </source>
</reference>
<dbReference type="GO" id="GO:0016790">
    <property type="term" value="F:thiolester hydrolase activity"/>
    <property type="evidence" value="ECO:0007669"/>
    <property type="project" value="UniProtKB-ARBA"/>
</dbReference>
<dbReference type="Pfam" id="PF03061">
    <property type="entry name" value="4HBT"/>
    <property type="match status" value="1"/>
</dbReference>
<dbReference type="InterPro" id="IPR029069">
    <property type="entry name" value="HotDog_dom_sf"/>
</dbReference>
<organism evidence="4 5">
    <name type="scientific">Gemmata massiliana</name>
    <dbReference type="NCBI Taxonomy" id="1210884"/>
    <lineage>
        <taxon>Bacteria</taxon>
        <taxon>Pseudomonadati</taxon>
        <taxon>Planctomycetota</taxon>
        <taxon>Planctomycetia</taxon>
        <taxon>Gemmatales</taxon>
        <taxon>Gemmataceae</taxon>
        <taxon>Gemmata</taxon>
    </lineage>
</organism>
<evidence type="ECO:0000313" key="5">
    <source>
        <dbReference type="Proteomes" id="UP000464178"/>
    </source>
</evidence>
<evidence type="ECO:0000313" key="4">
    <source>
        <dbReference type="EMBL" id="VTS03210.1"/>
    </source>
</evidence>
<dbReference type="Proteomes" id="UP000464178">
    <property type="component" value="Chromosome"/>
</dbReference>
<dbReference type="InterPro" id="IPR033120">
    <property type="entry name" value="HOTDOG_ACOT"/>
</dbReference>